<evidence type="ECO:0000256" key="2">
    <source>
        <dbReference type="SAM" id="SignalP"/>
    </source>
</evidence>
<evidence type="ECO:0000313" key="4">
    <source>
        <dbReference type="EMBL" id="MBD3915535.1"/>
    </source>
</evidence>
<keyword evidence="2" id="KW-0732">Signal</keyword>
<organism evidence="4 5">
    <name type="scientific">Nocardioides hwasunensis</name>
    <dbReference type="NCBI Taxonomy" id="397258"/>
    <lineage>
        <taxon>Bacteria</taxon>
        <taxon>Bacillati</taxon>
        <taxon>Actinomycetota</taxon>
        <taxon>Actinomycetes</taxon>
        <taxon>Propionibacteriales</taxon>
        <taxon>Nocardioidaceae</taxon>
        <taxon>Nocardioides</taxon>
    </lineage>
</organism>
<proteinExistence type="predicted"/>
<gene>
    <name evidence="4" type="ORF">IEZ25_13005</name>
</gene>
<name>A0ABR8MIX8_9ACTN</name>
<accession>A0ABR8MIX8</accession>
<dbReference type="InterPro" id="IPR001322">
    <property type="entry name" value="Lamin_tail_dom"/>
</dbReference>
<sequence length="334" mass="34597">MIVKTMRLGRTALVLASLALAVSACGDQPSSGSAASGSSAPDDSAATESGSSLGAELGDYDGLCSWVSPSDLEAIFGEPVDAVGTKECRIVPADSAGSDGFYHVRLDQDAGFDALLANLEQNQSGMGFSICDTDSTRWQGMRLSRQVTCPDGGGGDFAPQVSLEIGPGRVLTNQPFSADSEQAAQEASQRFVEIMKVFAAGVEGKPVINEVMPGAWLEVYNPGKQPVDLSGAELTGYDDFDDSLSGTLPVPDGSTVAPGQRLVLDISGLEGTTGDTPFIQLADADGRLIDVVELTSVDDGEVVRRNGDGGTFCAFGSADVTQGEPNPARTDRCE</sequence>
<comment type="caution">
    <text evidence="4">The sequence shown here is derived from an EMBL/GenBank/DDBJ whole genome shotgun (WGS) entry which is preliminary data.</text>
</comment>
<reference evidence="4 5" key="1">
    <citation type="submission" date="2020-09" db="EMBL/GenBank/DDBJ databases">
        <title>novel species in genus Nocardioides.</title>
        <authorList>
            <person name="Zhang G."/>
        </authorList>
    </citation>
    <scope>NUCLEOTIDE SEQUENCE [LARGE SCALE GENOMIC DNA]</scope>
    <source>
        <strain evidence="4 5">19197</strain>
    </source>
</reference>
<dbReference type="RefSeq" id="WP_191199870.1">
    <property type="nucleotide sequence ID" value="NZ_BAAAPA010000008.1"/>
</dbReference>
<feature type="signal peptide" evidence="2">
    <location>
        <begin position="1"/>
        <end position="26"/>
    </location>
</feature>
<protein>
    <submittedName>
        <fullName evidence="4">Lamin tail domain-containing protein</fullName>
    </submittedName>
</protein>
<dbReference type="PROSITE" id="PS51841">
    <property type="entry name" value="LTD"/>
    <property type="match status" value="1"/>
</dbReference>
<evidence type="ECO:0000259" key="3">
    <source>
        <dbReference type="PROSITE" id="PS51841"/>
    </source>
</evidence>
<keyword evidence="5" id="KW-1185">Reference proteome</keyword>
<feature type="region of interest" description="Disordered" evidence="1">
    <location>
        <begin position="31"/>
        <end position="51"/>
    </location>
</feature>
<evidence type="ECO:0000256" key="1">
    <source>
        <dbReference type="SAM" id="MobiDB-lite"/>
    </source>
</evidence>
<dbReference type="EMBL" id="JACXYY010000005">
    <property type="protein sequence ID" value="MBD3915535.1"/>
    <property type="molecule type" value="Genomic_DNA"/>
</dbReference>
<feature type="compositionally biased region" description="Low complexity" evidence="1">
    <location>
        <begin position="31"/>
        <end position="46"/>
    </location>
</feature>
<dbReference type="Proteomes" id="UP000649289">
    <property type="component" value="Unassembled WGS sequence"/>
</dbReference>
<feature type="chain" id="PRO_5046186959" evidence="2">
    <location>
        <begin position="27"/>
        <end position="334"/>
    </location>
</feature>
<evidence type="ECO:0000313" key="5">
    <source>
        <dbReference type="Proteomes" id="UP000649289"/>
    </source>
</evidence>
<dbReference type="SUPFAM" id="SSF74853">
    <property type="entry name" value="Lamin A/C globular tail domain"/>
    <property type="match status" value="1"/>
</dbReference>
<feature type="domain" description="LTD" evidence="3">
    <location>
        <begin position="196"/>
        <end position="296"/>
    </location>
</feature>
<dbReference type="PROSITE" id="PS51257">
    <property type="entry name" value="PROKAR_LIPOPROTEIN"/>
    <property type="match status" value="1"/>
</dbReference>
<dbReference type="Pfam" id="PF00932">
    <property type="entry name" value="LTD"/>
    <property type="match status" value="1"/>
</dbReference>
<dbReference type="InterPro" id="IPR036415">
    <property type="entry name" value="Lamin_tail_dom_sf"/>
</dbReference>